<feature type="domain" description="DUF6760" evidence="1">
    <location>
        <begin position="3"/>
        <end position="50"/>
    </location>
</feature>
<dbReference type="InterPro" id="IPR046648">
    <property type="entry name" value="DUF6760"/>
</dbReference>
<reference evidence="2" key="1">
    <citation type="submission" date="2020-11" db="EMBL/GenBank/DDBJ databases">
        <title>Sequencing the genomes of 1000 actinobacteria strains.</title>
        <authorList>
            <person name="Klenk H.-P."/>
        </authorList>
    </citation>
    <scope>NUCLEOTIDE SEQUENCE</scope>
    <source>
        <strain evidence="2">DSM 45356</strain>
    </source>
</reference>
<evidence type="ECO:0000313" key="2">
    <source>
        <dbReference type="EMBL" id="MBG6141706.1"/>
    </source>
</evidence>
<dbReference type="RefSeq" id="WP_197008090.1">
    <property type="nucleotide sequence ID" value="NZ_BONS01000013.1"/>
</dbReference>
<name>A0A8J7H069_9ACTN</name>
<accession>A0A8J7H069</accession>
<comment type="caution">
    <text evidence="2">The sequence shown here is derived from an EMBL/GenBank/DDBJ whole genome shotgun (WGS) entry which is preliminary data.</text>
</comment>
<dbReference type="EMBL" id="JADOUF010000001">
    <property type="protein sequence ID" value="MBG6141706.1"/>
    <property type="molecule type" value="Genomic_DNA"/>
</dbReference>
<dbReference type="AlphaFoldDB" id="A0A8J7H069"/>
<gene>
    <name evidence="2" type="ORF">IW245_007900</name>
</gene>
<sequence>MTYATDRLHEEIAYVAYHFHWALDDILDLEHVDRLRYTNEIAKINTRMRGPG</sequence>
<dbReference type="Pfam" id="PF20546">
    <property type="entry name" value="DUF6760"/>
    <property type="match status" value="1"/>
</dbReference>
<keyword evidence="3" id="KW-1185">Reference proteome</keyword>
<evidence type="ECO:0000313" key="3">
    <source>
        <dbReference type="Proteomes" id="UP000622552"/>
    </source>
</evidence>
<proteinExistence type="predicted"/>
<protein>
    <submittedName>
        <fullName evidence="2">Transcriptional antiterminator</fullName>
    </submittedName>
</protein>
<evidence type="ECO:0000259" key="1">
    <source>
        <dbReference type="Pfam" id="PF20546"/>
    </source>
</evidence>
<dbReference type="Proteomes" id="UP000622552">
    <property type="component" value="Unassembled WGS sequence"/>
</dbReference>
<organism evidence="2 3">
    <name type="scientific">Longispora fulva</name>
    <dbReference type="NCBI Taxonomy" id="619741"/>
    <lineage>
        <taxon>Bacteria</taxon>
        <taxon>Bacillati</taxon>
        <taxon>Actinomycetota</taxon>
        <taxon>Actinomycetes</taxon>
        <taxon>Micromonosporales</taxon>
        <taxon>Micromonosporaceae</taxon>
        <taxon>Longispora</taxon>
    </lineage>
</organism>